<dbReference type="Gene3D" id="3.50.30.40">
    <property type="entry name" value="Ribonuclease E inhibitor RraA/RraA-like"/>
    <property type="match status" value="1"/>
</dbReference>
<proteinExistence type="predicted"/>
<dbReference type="Proteomes" id="UP001210865">
    <property type="component" value="Chromosome"/>
</dbReference>
<evidence type="ECO:0000256" key="3">
    <source>
        <dbReference type="ARBA" id="ARBA00029596"/>
    </source>
</evidence>
<dbReference type="CDD" id="cd16841">
    <property type="entry name" value="RraA_family"/>
    <property type="match status" value="1"/>
</dbReference>
<evidence type="ECO:0000256" key="4">
    <source>
        <dbReference type="ARBA" id="ARBA00030169"/>
    </source>
</evidence>
<organism evidence="5 6">
    <name type="scientific">Sphingomonas abietis</name>
    <dbReference type="NCBI Taxonomy" id="3012344"/>
    <lineage>
        <taxon>Bacteria</taxon>
        <taxon>Pseudomonadati</taxon>
        <taxon>Pseudomonadota</taxon>
        <taxon>Alphaproteobacteria</taxon>
        <taxon>Sphingomonadales</taxon>
        <taxon>Sphingomonadaceae</taxon>
        <taxon>Sphingomonas</taxon>
    </lineage>
</organism>
<accession>A0ABY7NLY1</accession>
<reference evidence="5 6" key="1">
    <citation type="submission" date="2022-12" db="EMBL/GenBank/DDBJ databases">
        <title>Sphingomonas abieness sp. nov., an endophytic bacterium isolated from Abies koreana.</title>
        <authorList>
            <person name="Jiang L."/>
            <person name="Lee J."/>
        </authorList>
    </citation>
    <scope>NUCLEOTIDE SEQUENCE [LARGE SCALE GENOMIC DNA]</scope>
    <source>
        <strain evidence="6">PAMB 00755</strain>
    </source>
</reference>
<dbReference type="InterPro" id="IPR005493">
    <property type="entry name" value="RraA/RraA-like"/>
</dbReference>
<dbReference type="SUPFAM" id="SSF89562">
    <property type="entry name" value="RraA-like"/>
    <property type="match status" value="1"/>
</dbReference>
<dbReference type="InterPro" id="IPR036704">
    <property type="entry name" value="RraA/RraA-like_sf"/>
</dbReference>
<comment type="cofactor">
    <cofactor evidence="1">
        <name>a divalent metal cation</name>
        <dbReference type="ChEBI" id="CHEBI:60240"/>
    </cofactor>
</comment>
<dbReference type="Pfam" id="PF03737">
    <property type="entry name" value="RraA-like"/>
    <property type="match status" value="1"/>
</dbReference>
<name>A0ABY7NLY1_9SPHN</name>
<gene>
    <name evidence="5" type="ORF">PBT88_17740</name>
</gene>
<evidence type="ECO:0000313" key="6">
    <source>
        <dbReference type="Proteomes" id="UP001210865"/>
    </source>
</evidence>
<evidence type="ECO:0000313" key="5">
    <source>
        <dbReference type="EMBL" id="WBO21980.1"/>
    </source>
</evidence>
<protein>
    <recommendedName>
        <fullName evidence="2">Putative 4-hydroxy-4-methyl-2-oxoglutarate aldolase</fullName>
    </recommendedName>
    <alternativeName>
        <fullName evidence="3">Regulator of ribonuclease activity homolog</fullName>
    </alternativeName>
    <alternativeName>
        <fullName evidence="4">RraA-like protein</fullName>
    </alternativeName>
</protein>
<evidence type="ECO:0000256" key="2">
    <source>
        <dbReference type="ARBA" id="ARBA00016549"/>
    </source>
</evidence>
<sequence length="203" mass="20989">MLIRFRKISTSTLSDVLDGLGKACVVQGLFRRSGTGRVAGFAHTIACEVGPLGAFSHGDFKVFPVFESSAANTVLVFDLGGAEVSTFGGLAALTVQNRGGAAAVIDGACRDLDELRDVGLTVASRHVTPVTGRGRMKIVGRDVPVRCGGITIKGGDLIVIDDTGIVSIEPADIPTVLAAAENIEKRDNDLAATISSKQPVDGV</sequence>
<evidence type="ECO:0000256" key="1">
    <source>
        <dbReference type="ARBA" id="ARBA00001968"/>
    </source>
</evidence>
<dbReference type="PANTHER" id="PTHR33254:SF4">
    <property type="entry name" value="4-HYDROXY-4-METHYL-2-OXOGLUTARATE ALDOLASE 3-RELATED"/>
    <property type="match status" value="1"/>
</dbReference>
<dbReference type="PANTHER" id="PTHR33254">
    <property type="entry name" value="4-HYDROXY-4-METHYL-2-OXOGLUTARATE ALDOLASE 3-RELATED"/>
    <property type="match status" value="1"/>
</dbReference>
<dbReference type="EMBL" id="CP115174">
    <property type="protein sequence ID" value="WBO21980.1"/>
    <property type="molecule type" value="Genomic_DNA"/>
</dbReference>
<keyword evidence="6" id="KW-1185">Reference proteome</keyword>
<dbReference type="RefSeq" id="WP_270076628.1">
    <property type="nucleotide sequence ID" value="NZ_CP115174.1"/>
</dbReference>